<feature type="region of interest" description="Disordered" evidence="1">
    <location>
        <begin position="1"/>
        <end position="26"/>
    </location>
</feature>
<sequence>MSKRTYPFQPGHPVPSRRSRSRSRLRILSKDIPYPYLVRPCGRETSFDIVDPGGRYSHKPSACEKANRSFQGKTSFNDPNQNHNHNHNYNQRNSHSHSRSHSHSHSQSRSHAYLNDDSSLENYSLRFPLSEPIRVSSESSRIPNFRSSAHRSEHSSSLDGNHSSATSPTETRGYHTSDSRGRFSTPAKGGSFSFHDGTSSKAARHGQRHIEIGPGRKFTRRQNTSSGAHTSCNDKRAFPSNCTVSLSSITNCPMSSQYGSSAYQAPSPGLASQAQAGNQTQSAIFPASRTPQPGHLRASKSSSVNNCMSFATGHDSSIQQRFLSKEQVHRRASELERCIPSSSSFDPASSSTPRAVRNVLGKQSEAAHFVKDFSDRRSIRKPLAPIDVSESPSNSSTESEYEQRSITQLPVFPSSPLHHLGEISRKMHRQSPKPHEVKYHSLNKARTPQRERFVHNATDRSSPPSSSSMIRKTGQGSSVKALPASQRKYTSRTTWEYDKDREIRKLHKMLETLQQDVYTIKAAHQAEIAEIHKRYSEATIPTSTKPTTFRRSDEDKPSIRKETARTLRGLSAIKFEEQVQMEKSKTPTRMPIQQPKSISTPRVSNVETKRNLKQQEEENQLTLDIIRQEEEELQQYIFEYYSENQRELWNSPADEWNVFKVEQEEKYLDPENHYGSDVCEEMQGSVPPSHVVSSKDWWEEEENDWAMANLIQQQDVANAHEEEAEWSKYRERLFGVRGEHQEEETDEEVRSTWYSTDALNRADGRIWSKPEEYYGQGLVMTKVKEILTQEFNRVKMLILKRVLRCHKPLVQMRLG</sequence>
<evidence type="ECO:0000313" key="3">
    <source>
        <dbReference type="Proteomes" id="UP001329825"/>
    </source>
</evidence>
<feature type="compositionally biased region" description="Polar residues" evidence="1">
    <location>
        <begin position="68"/>
        <end position="79"/>
    </location>
</feature>
<name>A0ABZ1CTQ4_9TREE</name>
<accession>A0ABZ1CTQ4</accession>
<feature type="compositionally biased region" description="Low complexity" evidence="1">
    <location>
        <begin position="389"/>
        <end position="398"/>
    </location>
</feature>
<feature type="region of interest" description="Disordered" evidence="1">
    <location>
        <begin position="455"/>
        <end position="485"/>
    </location>
</feature>
<feature type="region of interest" description="Disordered" evidence="1">
    <location>
        <begin position="383"/>
        <end position="416"/>
    </location>
</feature>
<dbReference type="Proteomes" id="UP001329825">
    <property type="component" value="Chromosome 2"/>
</dbReference>
<dbReference type="RefSeq" id="XP_062789880.1">
    <property type="nucleotide sequence ID" value="XM_062933829.1"/>
</dbReference>
<feature type="compositionally biased region" description="Low complexity" evidence="1">
    <location>
        <begin position="340"/>
        <end position="353"/>
    </location>
</feature>
<feature type="region of interest" description="Disordered" evidence="1">
    <location>
        <begin position="133"/>
        <end position="234"/>
    </location>
</feature>
<keyword evidence="3" id="KW-1185">Reference proteome</keyword>
<feature type="compositionally biased region" description="Basic and acidic residues" evidence="1">
    <location>
        <begin position="172"/>
        <end position="181"/>
    </location>
</feature>
<gene>
    <name evidence="2" type="ORF">IL334_002082</name>
</gene>
<reference evidence="2 3" key="1">
    <citation type="submission" date="2024-01" db="EMBL/GenBank/DDBJ databases">
        <title>Comparative genomics of Cryptococcus and Kwoniella reveals pathogenesis evolution and contrasting modes of karyotype evolution via chromosome fusion or intercentromeric recombination.</title>
        <authorList>
            <person name="Coelho M.A."/>
            <person name="David-Palma M."/>
            <person name="Shea T."/>
            <person name="Bowers K."/>
            <person name="McGinley-Smith S."/>
            <person name="Mohammad A.W."/>
            <person name="Gnirke A."/>
            <person name="Yurkov A.M."/>
            <person name="Nowrousian M."/>
            <person name="Sun S."/>
            <person name="Cuomo C.A."/>
            <person name="Heitman J."/>
        </authorList>
    </citation>
    <scope>NUCLEOTIDE SEQUENCE [LARGE SCALE GENOMIC DNA]</scope>
    <source>
        <strain evidence="2">CBS 11374</strain>
    </source>
</reference>
<feature type="compositionally biased region" description="Basic residues" evidence="1">
    <location>
        <begin position="15"/>
        <end position="26"/>
    </location>
</feature>
<feature type="compositionally biased region" description="Polar residues" evidence="1">
    <location>
        <begin position="158"/>
        <end position="171"/>
    </location>
</feature>
<dbReference type="GeneID" id="87954213"/>
<feature type="compositionally biased region" description="Basic residues" evidence="1">
    <location>
        <begin position="94"/>
        <end position="108"/>
    </location>
</feature>
<evidence type="ECO:0000256" key="1">
    <source>
        <dbReference type="SAM" id="MobiDB-lite"/>
    </source>
</evidence>
<organism evidence="2 3">
    <name type="scientific">Kwoniella shivajii</name>
    <dbReference type="NCBI Taxonomy" id="564305"/>
    <lineage>
        <taxon>Eukaryota</taxon>
        <taxon>Fungi</taxon>
        <taxon>Dikarya</taxon>
        <taxon>Basidiomycota</taxon>
        <taxon>Agaricomycotina</taxon>
        <taxon>Tremellomycetes</taxon>
        <taxon>Tremellales</taxon>
        <taxon>Cryptococcaceae</taxon>
        <taxon>Kwoniella</taxon>
    </lineage>
</organism>
<dbReference type="EMBL" id="CP141882">
    <property type="protein sequence ID" value="WRT65140.1"/>
    <property type="molecule type" value="Genomic_DNA"/>
</dbReference>
<feature type="region of interest" description="Disordered" evidence="1">
    <location>
        <begin position="580"/>
        <end position="604"/>
    </location>
</feature>
<feature type="compositionally biased region" description="Polar residues" evidence="1">
    <location>
        <begin position="221"/>
        <end position="231"/>
    </location>
</feature>
<feature type="region of interest" description="Disordered" evidence="1">
    <location>
        <begin position="49"/>
        <end position="112"/>
    </location>
</feature>
<feature type="compositionally biased region" description="Polar residues" evidence="1">
    <location>
        <begin position="258"/>
        <end position="283"/>
    </location>
</feature>
<feature type="region of interest" description="Disordered" evidence="1">
    <location>
        <begin position="258"/>
        <end position="302"/>
    </location>
</feature>
<feature type="compositionally biased region" description="Polar residues" evidence="1">
    <location>
        <begin position="594"/>
        <end position="604"/>
    </location>
</feature>
<feature type="compositionally biased region" description="Low complexity" evidence="1">
    <location>
        <begin position="80"/>
        <end position="93"/>
    </location>
</feature>
<protein>
    <submittedName>
        <fullName evidence="2">Uncharacterized protein</fullName>
    </submittedName>
</protein>
<feature type="region of interest" description="Disordered" evidence="1">
    <location>
        <begin position="334"/>
        <end position="354"/>
    </location>
</feature>
<evidence type="ECO:0000313" key="2">
    <source>
        <dbReference type="EMBL" id="WRT65140.1"/>
    </source>
</evidence>
<proteinExistence type="predicted"/>